<dbReference type="CDD" id="cd06222">
    <property type="entry name" value="RNase_H_like"/>
    <property type="match status" value="2"/>
</dbReference>
<dbReference type="InterPro" id="IPR002156">
    <property type="entry name" value="RNaseH_domain"/>
</dbReference>
<gene>
    <name evidence="2" type="ORF">DY000_02043710</name>
</gene>
<evidence type="ECO:0000313" key="3">
    <source>
        <dbReference type="Proteomes" id="UP000266723"/>
    </source>
</evidence>
<dbReference type="Pfam" id="PF13456">
    <property type="entry name" value="RVT_3"/>
    <property type="match status" value="2"/>
</dbReference>
<feature type="domain" description="RNase H type-1" evidence="1">
    <location>
        <begin position="94"/>
        <end position="213"/>
    </location>
</feature>
<dbReference type="InterPro" id="IPR036397">
    <property type="entry name" value="RNaseH_sf"/>
</dbReference>
<dbReference type="Gene3D" id="3.30.420.10">
    <property type="entry name" value="Ribonuclease H-like superfamily/Ribonuclease H"/>
    <property type="match status" value="2"/>
</dbReference>
<protein>
    <recommendedName>
        <fullName evidence="1">RNase H type-1 domain-containing protein</fullName>
    </recommendedName>
</protein>
<evidence type="ECO:0000313" key="2">
    <source>
        <dbReference type="EMBL" id="KAF3531489.1"/>
    </source>
</evidence>
<dbReference type="PANTHER" id="PTHR47074:SF49">
    <property type="entry name" value="POLYNUCLEOTIDYL TRANSFERASE, RIBONUCLEASE H-LIKE SUPERFAMILY PROTEIN"/>
    <property type="match status" value="1"/>
</dbReference>
<keyword evidence="3" id="KW-1185">Reference proteome</keyword>
<organism evidence="2 3">
    <name type="scientific">Brassica cretica</name>
    <name type="common">Mustard</name>
    <dbReference type="NCBI Taxonomy" id="69181"/>
    <lineage>
        <taxon>Eukaryota</taxon>
        <taxon>Viridiplantae</taxon>
        <taxon>Streptophyta</taxon>
        <taxon>Embryophyta</taxon>
        <taxon>Tracheophyta</taxon>
        <taxon>Spermatophyta</taxon>
        <taxon>Magnoliopsida</taxon>
        <taxon>eudicotyledons</taxon>
        <taxon>Gunneridae</taxon>
        <taxon>Pentapetalae</taxon>
        <taxon>rosids</taxon>
        <taxon>malvids</taxon>
        <taxon>Brassicales</taxon>
        <taxon>Brassicaceae</taxon>
        <taxon>Brassiceae</taxon>
        <taxon>Brassica</taxon>
    </lineage>
</organism>
<evidence type="ECO:0000259" key="1">
    <source>
        <dbReference type="Pfam" id="PF13456"/>
    </source>
</evidence>
<reference evidence="2 3" key="1">
    <citation type="journal article" date="2020" name="BMC Genomics">
        <title>Intraspecific diversification of the crop wild relative Brassica cretica Lam. using demographic model selection.</title>
        <authorList>
            <person name="Kioukis A."/>
            <person name="Michalopoulou V.A."/>
            <person name="Briers L."/>
            <person name="Pirintsos S."/>
            <person name="Studholme D.J."/>
            <person name="Pavlidis P."/>
            <person name="Sarris P.F."/>
        </authorList>
    </citation>
    <scope>NUCLEOTIDE SEQUENCE [LARGE SCALE GENOMIC DNA]</scope>
    <source>
        <strain evidence="3">cv. PFS-1207/04</strain>
    </source>
</reference>
<proteinExistence type="predicted"/>
<dbReference type="SUPFAM" id="SSF53098">
    <property type="entry name" value="Ribonuclease H-like"/>
    <property type="match status" value="2"/>
</dbReference>
<dbReference type="InterPro" id="IPR052929">
    <property type="entry name" value="RNase_H-like_EbsB-rel"/>
</dbReference>
<dbReference type="InterPro" id="IPR044730">
    <property type="entry name" value="RNase_H-like_dom_plant"/>
</dbReference>
<dbReference type="PANTHER" id="PTHR47074">
    <property type="entry name" value="BNAC02G40300D PROTEIN"/>
    <property type="match status" value="1"/>
</dbReference>
<feature type="domain" description="RNase H type-1" evidence="1">
    <location>
        <begin position="418"/>
        <end position="537"/>
    </location>
</feature>
<sequence length="544" mass="60787">MVRFRSVVCLPPSGVPNAILPWVCWSIWKDRNSLIFEGECTQPEDIATRGIALAREWNEAQFSDIKVQSTLTTMQNNKSRGLPQPNHRVSICMTDASWDAARSRAGLAWILKGPLGQDVRRDAMVQNFVNSPLVAEALAVREGLYTAANQGISNLWIGSDNLTLIGAITNKTQRKELLGIIKDIHNLSSVFVSVDFFHVHCENNEEADALAKAILRNSIINLLRENLGKAIGNGTSTRVWKDSWISLDEHIKPFGPIQEEAVDLRVSDLLTDDLKWNAQRFKRFLPEFAERIQCIKPSRSGAEDRFIWQPLPSGSYSTRSGYNSMINSSQLVCLPPSGVPNAILPWVCWSIWKDRNSFIFEGECAQPEDIATRGIALAREWNEAQFSDIKVQSTLTTMQNNKPRGLPQPNHRVSISMTDASWDAARSRAGLAWILKGPLSQDVRRDTMVQNFVNSPLVAEALAVREGLYTAANQGISNLWIGSDNLTLIGAITNKTQRKELLGIIKDIHNLSYVFVSVDFFHVHCENNEEADALAKAILRNSIM</sequence>
<accession>A0ABQ7BFT0</accession>
<name>A0ABQ7BFT0_BRACR</name>
<dbReference type="Proteomes" id="UP000266723">
    <property type="component" value="Unassembled WGS sequence"/>
</dbReference>
<comment type="caution">
    <text evidence="2">The sequence shown here is derived from an EMBL/GenBank/DDBJ whole genome shotgun (WGS) entry which is preliminary data.</text>
</comment>
<dbReference type="InterPro" id="IPR012337">
    <property type="entry name" value="RNaseH-like_sf"/>
</dbReference>
<dbReference type="EMBL" id="QGKV02001507">
    <property type="protein sequence ID" value="KAF3531489.1"/>
    <property type="molecule type" value="Genomic_DNA"/>
</dbReference>